<dbReference type="GO" id="GO:0008168">
    <property type="term" value="F:methyltransferase activity"/>
    <property type="evidence" value="ECO:0007669"/>
    <property type="project" value="InterPro"/>
</dbReference>
<organism evidence="4 5">
    <name type="scientific">Coffea canephora</name>
    <name type="common">Robusta coffee</name>
    <dbReference type="NCBI Taxonomy" id="49390"/>
    <lineage>
        <taxon>Eukaryota</taxon>
        <taxon>Viridiplantae</taxon>
        <taxon>Streptophyta</taxon>
        <taxon>Embryophyta</taxon>
        <taxon>Tracheophyta</taxon>
        <taxon>Spermatophyta</taxon>
        <taxon>Magnoliopsida</taxon>
        <taxon>eudicotyledons</taxon>
        <taxon>Gunneridae</taxon>
        <taxon>Pentapetalae</taxon>
        <taxon>asterids</taxon>
        <taxon>lamiids</taxon>
        <taxon>Gentianales</taxon>
        <taxon>Rubiaceae</taxon>
        <taxon>Ixoroideae</taxon>
        <taxon>Gardenieae complex</taxon>
        <taxon>Bertiereae - Coffeeae clade</taxon>
        <taxon>Coffeeae</taxon>
        <taxon>Coffea</taxon>
    </lineage>
</organism>
<keyword evidence="5" id="KW-1185">Reference proteome</keyword>
<reference evidence="5" key="1">
    <citation type="journal article" date="2014" name="Science">
        <title>The coffee genome provides insight into the convergent evolution of caffeine biosynthesis.</title>
        <authorList>
            <person name="Denoeud F."/>
            <person name="Carretero-Paulet L."/>
            <person name="Dereeper A."/>
            <person name="Droc G."/>
            <person name="Guyot R."/>
            <person name="Pietrella M."/>
            <person name="Zheng C."/>
            <person name="Alberti A."/>
            <person name="Anthony F."/>
            <person name="Aprea G."/>
            <person name="Aury J.M."/>
            <person name="Bento P."/>
            <person name="Bernard M."/>
            <person name="Bocs S."/>
            <person name="Campa C."/>
            <person name="Cenci A."/>
            <person name="Combes M.C."/>
            <person name="Crouzillat D."/>
            <person name="Da Silva C."/>
            <person name="Daddiego L."/>
            <person name="De Bellis F."/>
            <person name="Dussert S."/>
            <person name="Garsmeur O."/>
            <person name="Gayraud T."/>
            <person name="Guignon V."/>
            <person name="Jahn K."/>
            <person name="Jamilloux V."/>
            <person name="Joet T."/>
            <person name="Labadie K."/>
            <person name="Lan T."/>
            <person name="Leclercq J."/>
            <person name="Lepelley M."/>
            <person name="Leroy T."/>
            <person name="Li L.T."/>
            <person name="Librado P."/>
            <person name="Lopez L."/>
            <person name="Munoz A."/>
            <person name="Noel B."/>
            <person name="Pallavicini A."/>
            <person name="Perrotta G."/>
            <person name="Poncet V."/>
            <person name="Pot D."/>
            <person name="Priyono X."/>
            <person name="Rigoreau M."/>
            <person name="Rouard M."/>
            <person name="Rozas J."/>
            <person name="Tranchant-Dubreuil C."/>
            <person name="VanBuren R."/>
            <person name="Zhang Q."/>
            <person name="Andrade A.C."/>
            <person name="Argout X."/>
            <person name="Bertrand B."/>
            <person name="de Kochko A."/>
            <person name="Graziosi G."/>
            <person name="Henry R.J."/>
            <person name="Jayarama X."/>
            <person name="Ming R."/>
            <person name="Nagai C."/>
            <person name="Rounsley S."/>
            <person name="Sankoff D."/>
            <person name="Giuliano G."/>
            <person name="Albert V.A."/>
            <person name="Wincker P."/>
            <person name="Lashermes P."/>
        </authorList>
    </citation>
    <scope>NUCLEOTIDE SEQUENCE [LARGE SCALE GENOMIC DNA]</scope>
    <source>
        <strain evidence="5">cv. DH200-94</strain>
    </source>
</reference>
<evidence type="ECO:0000256" key="3">
    <source>
        <dbReference type="SAM" id="Phobius"/>
    </source>
</evidence>
<dbReference type="Proteomes" id="UP000295252">
    <property type="component" value="Chromosome I"/>
</dbReference>
<dbReference type="InParanoid" id="A0A068V7X2"/>
<dbReference type="InterPro" id="IPR029063">
    <property type="entry name" value="SAM-dependent_MTases_sf"/>
</dbReference>
<evidence type="ECO:0000313" key="5">
    <source>
        <dbReference type="Proteomes" id="UP000295252"/>
    </source>
</evidence>
<feature type="transmembrane region" description="Helical" evidence="3">
    <location>
        <begin position="32"/>
        <end position="56"/>
    </location>
</feature>
<evidence type="ECO:0000256" key="1">
    <source>
        <dbReference type="ARBA" id="ARBA00004913"/>
    </source>
</evidence>
<dbReference type="InterPro" id="IPR005299">
    <property type="entry name" value="MeTrfase_7"/>
</dbReference>
<dbReference type="EMBL" id="HG739218">
    <property type="protein sequence ID" value="CDP16599.1"/>
    <property type="molecule type" value="Genomic_DNA"/>
</dbReference>
<dbReference type="Gene3D" id="3.40.50.150">
    <property type="entry name" value="Vaccinia Virus protein VP39"/>
    <property type="match status" value="1"/>
</dbReference>
<protein>
    <submittedName>
        <fullName evidence="4">Uncharacterized protein</fullName>
    </submittedName>
</protein>
<evidence type="ECO:0000256" key="2">
    <source>
        <dbReference type="ARBA" id="ARBA00007967"/>
    </source>
</evidence>
<proteinExistence type="inferred from homology"/>
<dbReference type="SUPFAM" id="SSF53335">
    <property type="entry name" value="S-adenosyl-L-methionine-dependent methyltransferases"/>
    <property type="match status" value="1"/>
</dbReference>
<evidence type="ECO:0000313" key="4">
    <source>
        <dbReference type="EMBL" id="CDP16599.1"/>
    </source>
</evidence>
<comment type="pathway">
    <text evidence="1">Alkaloid biosynthesis.</text>
</comment>
<comment type="similarity">
    <text evidence="2">Belongs to the methyltransferase superfamily. Type-7 methyltransferase family.</text>
</comment>
<gene>
    <name evidence="4" type="ORF">GSCOC_T00019028001</name>
</gene>
<dbReference type="PhylomeDB" id="A0A068V7X2"/>
<accession>A0A068V7X2</accession>
<keyword evidence="3" id="KW-0812">Transmembrane</keyword>
<sequence length="185" mass="20806">MEITVWKLKKSLKSHPMNGGADSKSYAQNSSYQVLLISLISPTKLYFFFHFLYLTIPSHFKNDWPRTFVIADYGCSKPLAYFAQFRKDLNRFLNARAEELVGGGLLVIQLPGVPSGALPFNTSARFLQELLGPCLFEMALSSKCLKNHLNPIIVAEVIAEIQKCVKAINFPSSYVTNLIKVICLR</sequence>
<keyword evidence="3" id="KW-0472">Membrane</keyword>
<dbReference type="PANTHER" id="PTHR31009">
    <property type="entry name" value="S-ADENOSYL-L-METHIONINE:CARBOXYL METHYLTRANSFERASE FAMILY PROTEIN"/>
    <property type="match status" value="1"/>
</dbReference>
<dbReference type="AlphaFoldDB" id="A0A068V7X2"/>
<name>A0A068V7X2_COFCA</name>
<dbReference type="Pfam" id="PF03492">
    <property type="entry name" value="Methyltransf_7"/>
    <property type="match status" value="1"/>
</dbReference>
<keyword evidence="3" id="KW-1133">Transmembrane helix</keyword>
<dbReference type="Gramene" id="CDP16599">
    <property type="protein sequence ID" value="CDP16599"/>
    <property type="gene ID" value="GSCOC_T00019028001"/>
</dbReference>